<protein>
    <submittedName>
        <fullName evidence="2">Uncharacterized protein</fullName>
    </submittedName>
</protein>
<proteinExistence type="predicted"/>
<keyword evidence="1" id="KW-1133">Transmembrane helix</keyword>
<evidence type="ECO:0000313" key="2">
    <source>
        <dbReference type="EMBL" id="JAD95422.1"/>
    </source>
</evidence>
<reference evidence="2" key="2">
    <citation type="journal article" date="2015" name="Data Brief">
        <title>Shoot transcriptome of the giant reed, Arundo donax.</title>
        <authorList>
            <person name="Barrero R.A."/>
            <person name="Guerrero F.D."/>
            <person name="Moolhuijzen P."/>
            <person name="Goolsby J.A."/>
            <person name="Tidwell J."/>
            <person name="Bellgard S.E."/>
            <person name="Bellgard M.I."/>
        </authorList>
    </citation>
    <scope>NUCLEOTIDE SEQUENCE</scope>
    <source>
        <tissue evidence="2">Shoot tissue taken approximately 20 cm above the soil surface</tissue>
    </source>
</reference>
<dbReference type="EMBL" id="GBRH01202473">
    <property type="protein sequence ID" value="JAD95422.1"/>
    <property type="molecule type" value="Transcribed_RNA"/>
</dbReference>
<evidence type="ECO:0000256" key="1">
    <source>
        <dbReference type="SAM" id="Phobius"/>
    </source>
</evidence>
<feature type="transmembrane region" description="Helical" evidence="1">
    <location>
        <begin position="21"/>
        <end position="41"/>
    </location>
</feature>
<name>A0A0A9EHA0_ARUDO</name>
<accession>A0A0A9EHA0</accession>
<keyword evidence="1" id="KW-0472">Membrane</keyword>
<dbReference type="AlphaFoldDB" id="A0A0A9EHA0"/>
<organism evidence="2">
    <name type="scientific">Arundo donax</name>
    <name type="common">Giant reed</name>
    <name type="synonym">Donax arundinaceus</name>
    <dbReference type="NCBI Taxonomy" id="35708"/>
    <lineage>
        <taxon>Eukaryota</taxon>
        <taxon>Viridiplantae</taxon>
        <taxon>Streptophyta</taxon>
        <taxon>Embryophyta</taxon>
        <taxon>Tracheophyta</taxon>
        <taxon>Spermatophyta</taxon>
        <taxon>Magnoliopsida</taxon>
        <taxon>Liliopsida</taxon>
        <taxon>Poales</taxon>
        <taxon>Poaceae</taxon>
        <taxon>PACMAD clade</taxon>
        <taxon>Arundinoideae</taxon>
        <taxon>Arundineae</taxon>
        <taxon>Arundo</taxon>
    </lineage>
</organism>
<sequence length="51" mass="5977">MMKMMIMQFSTQIWKGSNCIILTNIMDLCMLTTIKSIVVMMQKNLHHQGKM</sequence>
<keyword evidence="1" id="KW-0812">Transmembrane</keyword>
<reference evidence="2" key="1">
    <citation type="submission" date="2014-09" db="EMBL/GenBank/DDBJ databases">
        <authorList>
            <person name="Magalhaes I.L.F."/>
            <person name="Oliveira U."/>
            <person name="Santos F.R."/>
            <person name="Vidigal T.H.D.A."/>
            <person name="Brescovit A.D."/>
            <person name="Santos A.J."/>
        </authorList>
    </citation>
    <scope>NUCLEOTIDE SEQUENCE</scope>
    <source>
        <tissue evidence="2">Shoot tissue taken approximately 20 cm above the soil surface</tissue>
    </source>
</reference>